<dbReference type="RefSeq" id="WP_204395642.1">
    <property type="nucleotide sequence ID" value="NZ_JAFBBW010000001.1"/>
</dbReference>
<keyword evidence="2" id="KW-1185">Reference proteome</keyword>
<dbReference type="EMBL" id="JBHSJC010000001">
    <property type="protein sequence ID" value="MFC4827594.1"/>
    <property type="molecule type" value="Genomic_DNA"/>
</dbReference>
<comment type="caution">
    <text evidence="1">The sequence shown here is derived from an EMBL/GenBank/DDBJ whole genome shotgun (WGS) entry which is preliminary data.</text>
</comment>
<proteinExistence type="predicted"/>
<evidence type="ECO:0000313" key="1">
    <source>
        <dbReference type="EMBL" id="MFC4827594.1"/>
    </source>
</evidence>
<reference evidence="2" key="1">
    <citation type="journal article" date="2019" name="Int. J. Syst. Evol. Microbiol.">
        <title>The Global Catalogue of Microorganisms (GCM) 10K type strain sequencing project: providing services to taxonomists for standard genome sequencing and annotation.</title>
        <authorList>
            <consortium name="The Broad Institute Genomics Platform"/>
            <consortium name="The Broad Institute Genome Sequencing Center for Infectious Disease"/>
            <person name="Wu L."/>
            <person name="Ma J."/>
        </authorList>
    </citation>
    <scope>NUCLEOTIDE SEQUENCE [LARGE SCALE GENOMIC DNA]</scope>
    <source>
        <strain evidence="2">CGMCC 1.12192</strain>
    </source>
</reference>
<protein>
    <submittedName>
        <fullName evidence="1">Uncharacterized protein</fullName>
    </submittedName>
</protein>
<evidence type="ECO:0000313" key="2">
    <source>
        <dbReference type="Proteomes" id="UP001595960"/>
    </source>
</evidence>
<gene>
    <name evidence="1" type="ORF">ACFPER_02260</name>
</gene>
<sequence length="151" mass="16034">MSEAFLAQYPGPRGITTNWYSLDPVITQANEIARGVDDARVLVSGDAGAGAGADLIAPWRKPTRAIVYGRTGLDLTANGFAESDPERATLEYTVPADPTIWATATAFALSASPRTVDPLICAHDVRRIGGPDADDAVEHLLESIERDWAAA</sequence>
<name>A0ABV9R280_9MICO</name>
<dbReference type="Proteomes" id="UP001595960">
    <property type="component" value="Unassembled WGS sequence"/>
</dbReference>
<organism evidence="1 2">
    <name type="scientific">Agromyces aurantiacus</name>
    <dbReference type="NCBI Taxonomy" id="165814"/>
    <lineage>
        <taxon>Bacteria</taxon>
        <taxon>Bacillati</taxon>
        <taxon>Actinomycetota</taxon>
        <taxon>Actinomycetes</taxon>
        <taxon>Micrococcales</taxon>
        <taxon>Microbacteriaceae</taxon>
        <taxon>Agromyces</taxon>
    </lineage>
</organism>
<accession>A0ABV9R280</accession>